<dbReference type="SUPFAM" id="SSF52728">
    <property type="entry name" value="PTS IIb component"/>
    <property type="match status" value="1"/>
</dbReference>
<evidence type="ECO:0000256" key="8">
    <source>
        <dbReference type="PIRSR" id="PIRSR618455-1"/>
    </source>
</evidence>
<keyword evidence="5" id="KW-0808">Transferase</keyword>
<feature type="domain" description="PTS EIIB type-4" evidence="10">
    <location>
        <begin position="1"/>
        <end position="155"/>
    </location>
</feature>
<feature type="active site" description="Pros-phosphohistidine intermediate; for EIIB activity" evidence="8">
    <location>
        <position position="15"/>
    </location>
</feature>
<evidence type="ECO:0000313" key="11">
    <source>
        <dbReference type="EMBL" id="QOY60392.1"/>
    </source>
</evidence>
<keyword evidence="3" id="KW-0963">Cytoplasm</keyword>
<dbReference type="EMBL" id="CP063767">
    <property type="protein sequence ID" value="QOY60392.1"/>
    <property type="molecule type" value="Genomic_DNA"/>
</dbReference>
<keyword evidence="7" id="KW-0418">Kinase</keyword>
<dbReference type="NCBIfam" id="NF007288">
    <property type="entry name" value="PRK09756.1"/>
    <property type="match status" value="1"/>
</dbReference>
<evidence type="ECO:0000256" key="1">
    <source>
        <dbReference type="ARBA" id="ARBA00004496"/>
    </source>
</evidence>
<feature type="modified residue" description="Phosphohistidine; by EIIA" evidence="9">
    <location>
        <position position="15"/>
    </location>
</feature>
<dbReference type="KEGG" id="tio:INP52_08275"/>
<comment type="subcellular location">
    <subcellularLocation>
        <location evidence="1">Cytoplasm</location>
    </subcellularLocation>
</comment>
<evidence type="ECO:0000256" key="3">
    <source>
        <dbReference type="ARBA" id="ARBA00022490"/>
    </source>
</evidence>
<dbReference type="Proteomes" id="UP000593735">
    <property type="component" value="Chromosome"/>
</dbReference>
<proteinExistence type="predicted"/>
<dbReference type="GO" id="GO:0005737">
    <property type="term" value="C:cytoplasm"/>
    <property type="evidence" value="ECO:0007669"/>
    <property type="project" value="UniProtKB-SubCell"/>
</dbReference>
<dbReference type="Gene3D" id="3.40.35.10">
    <property type="entry name" value="Phosphotransferase system, sorbose subfamily IIB component"/>
    <property type="match status" value="1"/>
</dbReference>
<evidence type="ECO:0000256" key="6">
    <source>
        <dbReference type="ARBA" id="ARBA00022683"/>
    </source>
</evidence>
<dbReference type="InterPro" id="IPR036667">
    <property type="entry name" value="PTS_IIB_sorbose-sp_sf"/>
</dbReference>
<evidence type="ECO:0000256" key="9">
    <source>
        <dbReference type="PIRSR" id="PIRSR618455-2"/>
    </source>
</evidence>
<dbReference type="PROSITE" id="PS51101">
    <property type="entry name" value="PTS_EIIB_TYPE_4"/>
    <property type="match status" value="1"/>
</dbReference>
<accession>A0A7S7RUF2</accession>
<protein>
    <submittedName>
        <fullName evidence="11">PTS N-acetylgalactosamine transporter subunit IIB</fullName>
    </submittedName>
</protein>
<evidence type="ECO:0000256" key="7">
    <source>
        <dbReference type="ARBA" id="ARBA00022777"/>
    </source>
</evidence>
<name>A0A7S7RUF2_9ACTN</name>
<dbReference type="Pfam" id="PF03830">
    <property type="entry name" value="PTSIIB_sorb"/>
    <property type="match status" value="1"/>
</dbReference>
<dbReference type="RefSeq" id="WP_194370789.1">
    <property type="nucleotide sequence ID" value="NZ_CP063767.1"/>
</dbReference>
<evidence type="ECO:0000256" key="4">
    <source>
        <dbReference type="ARBA" id="ARBA00022597"/>
    </source>
</evidence>
<reference evidence="11 12" key="1">
    <citation type="submission" date="2020-10" db="EMBL/GenBank/DDBJ databases">
        <title>Olsenella immobilis sp.nov., isolated from the mud in a fermentation cellar used for the production of Chinese strong-flavoured liquor.</title>
        <authorList>
            <person name="Lu L."/>
        </authorList>
    </citation>
    <scope>NUCLEOTIDE SEQUENCE [LARGE SCALE GENOMIC DNA]</scope>
    <source>
        <strain evidence="11 12">LZLJ-2</strain>
    </source>
</reference>
<dbReference type="InterPro" id="IPR004720">
    <property type="entry name" value="PTS_IIB_sorbose-sp"/>
</dbReference>
<evidence type="ECO:0000256" key="2">
    <source>
        <dbReference type="ARBA" id="ARBA00022448"/>
    </source>
</evidence>
<organism evidence="11 12">
    <name type="scientific">Thermophilibacter immobilis</name>
    <dbReference type="NCBI Taxonomy" id="2779519"/>
    <lineage>
        <taxon>Bacteria</taxon>
        <taxon>Bacillati</taxon>
        <taxon>Actinomycetota</taxon>
        <taxon>Coriobacteriia</taxon>
        <taxon>Coriobacteriales</taxon>
        <taxon>Atopobiaceae</taxon>
        <taxon>Thermophilibacter</taxon>
    </lineage>
</organism>
<gene>
    <name evidence="11" type="primary">agaB</name>
    <name evidence="11" type="ORF">INP52_08275</name>
</gene>
<dbReference type="AlphaFoldDB" id="A0A7S7RUF2"/>
<keyword evidence="12" id="KW-1185">Reference proteome</keyword>
<dbReference type="NCBIfam" id="TIGR00854">
    <property type="entry name" value="pts-sorbose"/>
    <property type="match status" value="1"/>
</dbReference>
<evidence type="ECO:0000259" key="10">
    <source>
        <dbReference type="PROSITE" id="PS51101"/>
    </source>
</evidence>
<evidence type="ECO:0000256" key="5">
    <source>
        <dbReference type="ARBA" id="ARBA00022679"/>
    </source>
</evidence>
<dbReference type="GO" id="GO:0008982">
    <property type="term" value="F:protein-N(PI)-phosphohistidine-sugar phosphotransferase activity"/>
    <property type="evidence" value="ECO:0007669"/>
    <property type="project" value="InterPro"/>
</dbReference>
<dbReference type="GO" id="GO:0016301">
    <property type="term" value="F:kinase activity"/>
    <property type="evidence" value="ECO:0007669"/>
    <property type="project" value="UniProtKB-KW"/>
</dbReference>
<keyword evidence="2" id="KW-0813">Transport</keyword>
<evidence type="ECO:0000313" key="12">
    <source>
        <dbReference type="Proteomes" id="UP000593735"/>
    </source>
</evidence>
<dbReference type="GO" id="GO:0009401">
    <property type="term" value="P:phosphoenolpyruvate-dependent sugar phosphotransferase system"/>
    <property type="evidence" value="ECO:0007669"/>
    <property type="project" value="UniProtKB-KW"/>
</dbReference>
<dbReference type="InterPro" id="IPR018455">
    <property type="entry name" value="PTS_IIB_sorbose-sp_subgr"/>
</dbReference>
<sequence length="155" mass="16851">MPDIVHARIDNRLVHGQVGNSWVGATGANLVVVADDEVAVDPIQKSLMKMTADSSGCGIRFFSVQKTIDVIGKASSSQHIFLIVQNPKVMRALVEGGVPLKEVNVGNMHATPGKRVFRESHVYVDDNDVADIEAMKEAGVKLYIQILPGDKKIYL</sequence>
<keyword evidence="4" id="KW-0762">Sugar transport</keyword>
<keyword evidence="6" id="KW-0598">Phosphotransferase system</keyword>